<feature type="compositionally biased region" description="Basic and acidic residues" evidence="9">
    <location>
        <begin position="127"/>
        <end position="140"/>
    </location>
</feature>
<evidence type="ECO:0000256" key="3">
    <source>
        <dbReference type="ARBA" id="ARBA00022679"/>
    </source>
</evidence>
<dbReference type="Proteomes" id="UP001293593">
    <property type="component" value="Unassembled WGS sequence"/>
</dbReference>
<comment type="catalytic activity">
    <reaction evidence="1">
        <text>S-ubiquitinyl-[E2 ubiquitin-conjugating enzyme]-L-cysteine + [acceptor protein]-L-lysine = [E2 ubiquitin-conjugating enzyme]-L-cysteine + N(6)-ubiquitinyl-[acceptor protein]-L-lysine.</text>
        <dbReference type="EC" id="2.3.2.27"/>
    </reaction>
</comment>
<evidence type="ECO:0000256" key="5">
    <source>
        <dbReference type="ARBA" id="ARBA00022771"/>
    </source>
</evidence>
<accession>A0AAE1N316</accession>
<protein>
    <recommendedName>
        <fullName evidence="2">RING-type E3 ubiquitin transferase</fullName>
        <ecNumber evidence="2">2.3.2.27</ecNumber>
    </recommendedName>
</protein>
<reference evidence="11" key="1">
    <citation type="submission" date="2023-10" db="EMBL/GenBank/DDBJ databases">
        <title>Chromosome-level genome of the transformable northern wattle, Acacia crassicarpa.</title>
        <authorList>
            <person name="Massaro I."/>
            <person name="Sinha N.R."/>
            <person name="Poethig S."/>
            <person name="Leichty A.R."/>
        </authorList>
    </citation>
    <scope>NUCLEOTIDE SEQUENCE</scope>
    <source>
        <strain evidence="11">Acra3RX</strain>
        <tissue evidence="11">Leaf</tissue>
    </source>
</reference>
<evidence type="ECO:0000256" key="4">
    <source>
        <dbReference type="ARBA" id="ARBA00022723"/>
    </source>
</evidence>
<organism evidence="11 12">
    <name type="scientific">Acacia crassicarpa</name>
    <name type="common">northern wattle</name>
    <dbReference type="NCBI Taxonomy" id="499986"/>
    <lineage>
        <taxon>Eukaryota</taxon>
        <taxon>Viridiplantae</taxon>
        <taxon>Streptophyta</taxon>
        <taxon>Embryophyta</taxon>
        <taxon>Tracheophyta</taxon>
        <taxon>Spermatophyta</taxon>
        <taxon>Magnoliopsida</taxon>
        <taxon>eudicotyledons</taxon>
        <taxon>Gunneridae</taxon>
        <taxon>Pentapetalae</taxon>
        <taxon>rosids</taxon>
        <taxon>fabids</taxon>
        <taxon>Fabales</taxon>
        <taxon>Fabaceae</taxon>
        <taxon>Caesalpinioideae</taxon>
        <taxon>mimosoid clade</taxon>
        <taxon>Acacieae</taxon>
        <taxon>Acacia</taxon>
    </lineage>
</organism>
<evidence type="ECO:0000259" key="10">
    <source>
        <dbReference type="PROSITE" id="PS50089"/>
    </source>
</evidence>
<proteinExistence type="predicted"/>
<dbReference type="InterPro" id="IPR001841">
    <property type="entry name" value="Znf_RING"/>
</dbReference>
<evidence type="ECO:0000313" key="11">
    <source>
        <dbReference type="EMBL" id="KAK4282144.1"/>
    </source>
</evidence>
<feature type="domain" description="RING-type" evidence="10">
    <location>
        <begin position="243"/>
        <end position="284"/>
    </location>
</feature>
<evidence type="ECO:0000256" key="1">
    <source>
        <dbReference type="ARBA" id="ARBA00000900"/>
    </source>
</evidence>
<dbReference type="EMBL" id="JAWXYG010000002">
    <property type="protein sequence ID" value="KAK4282144.1"/>
    <property type="molecule type" value="Genomic_DNA"/>
</dbReference>
<evidence type="ECO:0000256" key="9">
    <source>
        <dbReference type="SAM" id="MobiDB-lite"/>
    </source>
</evidence>
<evidence type="ECO:0000256" key="7">
    <source>
        <dbReference type="ARBA" id="ARBA00022833"/>
    </source>
</evidence>
<evidence type="ECO:0000256" key="6">
    <source>
        <dbReference type="ARBA" id="ARBA00022786"/>
    </source>
</evidence>
<dbReference type="CDD" id="cd16454">
    <property type="entry name" value="RING-H2_PA-TM-RING"/>
    <property type="match status" value="1"/>
</dbReference>
<evidence type="ECO:0000256" key="8">
    <source>
        <dbReference type="PROSITE-ProRule" id="PRU00175"/>
    </source>
</evidence>
<keyword evidence="6" id="KW-0833">Ubl conjugation pathway</keyword>
<keyword evidence="4" id="KW-0479">Metal-binding</keyword>
<dbReference type="GO" id="GO:0005737">
    <property type="term" value="C:cytoplasm"/>
    <property type="evidence" value="ECO:0007669"/>
    <property type="project" value="TreeGrafter"/>
</dbReference>
<keyword evidence="7" id="KW-0862">Zinc</keyword>
<evidence type="ECO:0000256" key="2">
    <source>
        <dbReference type="ARBA" id="ARBA00012483"/>
    </source>
</evidence>
<feature type="region of interest" description="Disordered" evidence="9">
    <location>
        <begin position="127"/>
        <end position="147"/>
    </location>
</feature>
<dbReference type="GO" id="GO:0061630">
    <property type="term" value="F:ubiquitin protein ligase activity"/>
    <property type="evidence" value="ECO:0007669"/>
    <property type="project" value="UniProtKB-EC"/>
</dbReference>
<dbReference type="PANTHER" id="PTHR15710">
    <property type="entry name" value="E3 UBIQUITIN-PROTEIN LIGASE PRAJA"/>
    <property type="match status" value="1"/>
</dbReference>
<dbReference type="SUPFAM" id="SSF57850">
    <property type="entry name" value="RING/U-box"/>
    <property type="match status" value="1"/>
</dbReference>
<keyword evidence="3" id="KW-0808">Transferase</keyword>
<gene>
    <name evidence="11" type="ORF">QN277_013555</name>
</gene>
<feature type="region of interest" description="Disordered" evidence="9">
    <location>
        <begin position="290"/>
        <end position="310"/>
    </location>
</feature>
<dbReference type="EC" id="2.3.2.27" evidence="2"/>
<dbReference type="PANTHER" id="PTHR15710:SF55">
    <property type="entry name" value="C3HC4-TYPE RING ZINC FINGER PROTEIN"/>
    <property type="match status" value="1"/>
</dbReference>
<dbReference type="GO" id="GO:0016567">
    <property type="term" value="P:protein ubiquitination"/>
    <property type="evidence" value="ECO:0007669"/>
    <property type="project" value="UniProtKB-ARBA"/>
</dbReference>
<name>A0AAE1N316_9FABA</name>
<keyword evidence="12" id="KW-1185">Reference proteome</keyword>
<dbReference type="GO" id="GO:0008270">
    <property type="term" value="F:zinc ion binding"/>
    <property type="evidence" value="ECO:0007669"/>
    <property type="project" value="UniProtKB-KW"/>
</dbReference>
<dbReference type="SMART" id="SM00184">
    <property type="entry name" value="RING"/>
    <property type="match status" value="1"/>
</dbReference>
<dbReference type="Gene3D" id="3.30.40.10">
    <property type="entry name" value="Zinc/RING finger domain, C3HC4 (zinc finger)"/>
    <property type="match status" value="1"/>
</dbReference>
<dbReference type="PROSITE" id="PS50089">
    <property type="entry name" value="ZF_RING_2"/>
    <property type="match status" value="1"/>
</dbReference>
<dbReference type="AlphaFoldDB" id="A0AAE1N316"/>
<comment type="caution">
    <text evidence="11">The sequence shown here is derived from an EMBL/GenBank/DDBJ whole genome shotgun (WGS) entry which is preliminary data.</text>
</comment>
<evidence type="ECO:0000313" key="12">
    <source>
        <dbReference type="Proteomes" id="UP001293593"/>
    </source>
</evidence>
<dbReference type="InterPro" id="IPR013083">
    <property type="entry name" value="Znf_RING/FYVE/PHD"/>
</dbReference>
<feature type="region of interest" description="Disordered" evidence="9">
    <location>
        <begin position="78"/>
        <end position="109"/>
    </location>
</feature>
<sequence length="339" mass="37855">MEGDGRLCNTCSNMVNPMREGENECPVCGSEFTEAIMENREGNDLFRSSSVFSLYAPILLGLMNALTPALATIISNNNNNGSSSRQEEDDEQEITEQHGDLMVRRRTRRRTSSTSLMLIFRRLHTESDRNANNTENDHGNNDGGGYINNNDVNLNEVVIDPLNEEALILRGPLQMNNAGSYNSPMGWSLGDFLDGPGFGLLLQHLAQSSNNEVNRYVNTVNPPAQRAAIEAMPTVMTGENKQCVICLEEAEIGSEVKEMPCGHKFHGDCIVSWLKLRSSCPVCRFQMPSDDSKVEASGGRRNEGVRSNDQVMDRERRMSFGRWNWLSILQPLDYFLPSP</sequence>
<keyword evidence="5 8" id="KW-0863">Zinc-finger</keyword>
<dbReference type="Pfam" id="PF13639">
    <property type="entry name" value="zf-RING_2"/>
    <property type="match status" value="1"/>
</dbReference>
<dbReference type="FunFam" id="3.30.40.10:FF:000127">
    <property type="entry name" value="E3 ubiquitin-protein ligase RNF181"/>
    <property type="match status" value="1"/>
</dbReference>